<feature type="signal peptide" evidence="1">
    <location>
        <begin position="1"/>
        <end position="19"/>
    </location>
</feature>
<keyword evidence="1" id="KW-0732">Signal</keyword>
<gene>
    <name evidence="2" type="ORF">SAMN05421827_101208</name>
</gene>
<evidence type="ECO:0000313" key="3">
    <source>
        <dbReference type="Proteomes" id="UP000199643"/>
    </source>
</evidence>
<reference evidence="3" key="1">
    <citation type="submission" date="2016-10" db="EMBL/GenBank/DDBJ databases">
        <authorList>
            <person name="Varghese N."/>
            <person name="Submissions S."/>
        </authorList>
    </citation>
    <scope>NUCLEOTIDE SEQUENCE [LARGE SCALE GENOMIC DNA]</scope>
    <source>
        <strain evidence="3">DSM 17933</strain>
    </source>
</reference>
<dbReference type="RefSeq" id="WP_090496189.1">
    <property type="nucleotide sequence ID" value="NZ_FNCH01000001.1"/>
</dbReference>
<keyword evidence="3" id="KW-1185">Reference proteome</keyword>
<dbReference type="AlphaFoldDB" id="A0A1G7N4I4"/>
<dbReference type="OrthoDB" id="789864at2"/>
<dbReference type="InterPro" id="IPR007433">
    <property type="entry name" value="DUF481"/>
</dbReference>
<feature type="chain" id="PRO_5011495040" description="DUF481 domain-containing protein" evidence="1">
    <location>
        <begin position="20"/>
        <end position="239"/>
    </location>
</feature>
<dbReference type="Pfam" id="PF04338">
    <property type="entry name" value="DUF481"/>
    <property type="match status" value="1"/>
</dbReference>
<evidence type="ECO:0000256" key="1">
    <source>
        <dbReference type="SAM" id="SignalP"/>
    </source>
</evidence>
<evidence type="ECO:0008006" key="4">
    <source>
        <dbReference type="Google" id="ProtNLM"/>
    </source>
</evidence>
<name>A0A1G7N4I4_9SPHI</name>
<dbReference type="Proteomes" id="UP000199643">
    <property type="component" value="Unassembled WGS sequence"/>
</dbReference>
<evidence type="ECO:0000313" key="2">
    <source>
        <dbReference type="EMBL" id="SDF68953.1"/>
    </source>
</evidence>
<accession>A0A1G7N4I4</accession>
<dbReference type="STRING" id="405671.SAMN05421827_101208"/>
<organism evidence="2 3">
    <name type="scientific">Pedobacter terrae</name>
    <dbReference type="NCBI Taxonomy" id="405671"/>
    <lineage>
        <taxon>Bacteria</taxon>
        <taxon>Pseudomonadati</taxon>
        <taxon>Bacteroidota</taxon>
        <taxon>Sphingobacteriia</taxon>
        <taxon>Sphingobacteriales</taxon>
        <taxon>Sphingobacteriaceae</taxon>
        <taxon>Pedobacter</taxon>
    </lineage>
</organism>
<sequence length="239" mass="27504">MKFIALPLCFFLCYLKSYAQYTDSVNYHVLLTSTGSINRTNEDRAYLLNNALNFGLKKKSFVLNSTTAWLYGKQNSDLTNNDFSTTLNFNLYKTFPHFYYWGLVNYNTSYSLKLKNQLLAGGGIAYSVLDKPNAYINLSDGILFDQSSLIAGDSYHTYRNSLRLQYHFEIKELITIDGNHFLQNSFSRKGDYIIRSSATLGLKLRKWISLTTALNYNKLNITNSENLNLTYGLTLDKYF</sequence>
<proteinExistence type="predicted"/>
<dbReference type="EMBL" id="FNCH01000001">
    <property type="protein sequence ID" value="SDF68953.1"/>
    <property type="molecule type" value="Genomic_DNA"/>
</dbReference>
<protein>
    <recommendedName>
        <fullName evidence="4">DUF481 domain-containing protein</fullName>
    </recommendedName>
</protein>